<evidence type="ECO:0000256" key="6">
    <source>
        <dbReference type="ARBA" id="ARBA00023316"/>
    </source>
</evidence>
<evidence type="ECO:0000313" key="9">
    <source>
        <dbReference type="EMBL" id="QCO56569.1"/>
    </source>
</evidence>
<keyword evidence="5 7" id="KW-0573">Peptidoglycan synthesis</keyword>
<dbReference type="SUPFAM" id="SSF141523">
    <property type="entry name" value="L,D-transpeptidase catalytic domain-like"/>
    <property type="match status" value="1"/>
</dbReference>
<feature type="domain" description="L,D-TPase catalytic" evidence="8">
    <location>
        <begin position="34"/>
        <end position="165"/>
    </location>
</feature>
<dbReference type="InterPro" id="IPR038063">
    <property type="entry name" value="Transpep_catalytic_dom"/>
</dbReference>
<evidence type="ECO:0000256" key="7">
    <source>
        <dbReference type="PROSITE-ProRule" id="PRU01373"/>
    </source>
</evidence>
<dbReference type="Gene3D" id="2.40.440.10">
    <property type="entry name" value="L,D-transpeptidase catalytic domain-like"/>
    <property type="match status" value="1"/>
</dbReference>
<reference evidence="9 10" key="1">
    <citation type="submission" date="2019-05" db="EMBL/GenBank/DDBJ databases">
        <title>Pseudorhodobacter turbinis sp. nov., isolated from the gut of the Korean turban shell.</title>
        <authorList>
            <person name="Jeong Y.-S."/>
            <person name="Kang W.-R."/>
            <person name="Bae J.-W."/>
        </authorList>
    </citation>
    <scope>NUCLEOTIDE SEQUENCE [LARGE SCALE GENOMIC DNA]</scope>
    <source>
        <strain evidence="9 10">S12M18</strain>
    </source>
</reference>
<dbReference type="OrthoDB" id="9809748at2"/>
<dbReference type="AlphaFoldDB" id="A0A4P8EI33"/>
<comment type="pathway">
    <text evidence="1 7">Cell wall biogenesis; peptidoglycan biosynthesis.</text>
</comment>
<dbReference type="GO" id="GO:0009252">
    <property type="term" value="P:peptidoglycan biosynthetic process"/>
    <property type="evidence" value="ECO:0007669"/>
    <property type="project" value="UniProtKB-UniPathway"/>
</dbReference>
<dbReference type="PROSITE" id="PS52029">
    <property type="entry name" value="LD_TPASE"/>
    <property type="match status" value="1"/>
</dbReference>
<dbReference type="GO" id="GO:0004180">
    <property type="term" value="F:carboxypeptidase activity"/>
    <property type="evidence" value="ECO:0007669"/>
    <property type="project" value="UniProtKB-ARBA"/>
</dbReference>
<dbReference type="Pfam" id="PF03734">
    <property type="entry name" value="YkuD"/>
    <property type="match status" value="1"/>
</dbReference>
<feature type="active site" description="Proton donor/acceptor" evidence="7">
    <location>
        <position position="124"/>
    </location>
</feature>
<dbReference type="UniPathway" id="UPA00219"/>
<evidence type="ECO:0000256" key="3">
    <source>
        <dbReference type="ARBA" id="ARBA00022679"/>
    </source>
</evidence>
<sequence length="166" mass="18673">MRALKLIAALFVVLGLVACGGDPKFRTYNGPEVTKVVVYKDARKMQLFHHGKILKTYDMAMGFAPEGHKQFEGDGKTPEGLYYIDRRNPRSRFHLSIGISYPNKADIAYAKARGKEPGGEIFIHGRSGYNGGNKGDWTWGCIAVTDREMEEIYSMVRDGTPIHIYR</sequence>
<dbReference type="GO" id="GO:0016740">
    <property type="term" value="F:transferase activity"/>
    <property type="evidence" value="ECO:0007669"/>
    <property type="project" value="UniProtKB-KW"/>
</dbReference>
<proteinExistence type="inferred from homology"/>
<dbReference type="RefSeq" id="WP_137194349.1">
    <property type="nucleotide sequence ID" value="NZ_CP039964.1"/>
</dbReference>
<dbReference type="GO" id="GO:0008360">
    <property type="term" value="P:regulation of cell shape"/>
    <property type="evidence" value="ECO:0007669"/>
    <property type="project" value="UniProtKB-UniRule"/>
</dbReference>
<dbReference type="PROSITE" id="PS51257">
    <property type="entry name" value="PROKAR_LIPOPROTEIN"/>
    <property type="match status" value="1"/>
</dbReference>
<evidence type="ECO:0000256" key="4">
    <source>
        <dbReference type="ARBA" id="ARBA00022960"/>
    </source>
</evidence>
<comment type="similarity">
    <text evidence="2">Belongs to the YkuD family.</text>
</comment>
<gene>
    <name evidence="9" type="ORF">EOK75_08790</name>
</gene>
<organism evidence="9 10">
    <name type="scientific">Pseudorhodobacter turbinis</name>
    <dbReference type="NCBI Taxonomy" id="2500533"/>
    <lineage>
        <taxon>Bacteria</taxon>
        <taxon>Pseudomonadati</taxon>
        <taxon>Pseudomonadota</taxon>
        <taxon>Alphaproteobacteria</taxon>
        <taxon>Rhodobacterales</taxon>
        <taxon>Paracoccaceae</taxon>
        <taxon>Pseudorhodobacter</taxon>
    </lineage>
</organism>
<dbReference type="CDD" id="cd16913">
    <property type="entry name" value="YkuD_like"/>
    <property type="match status" value="1"/>
</dbReference>
<evidence type="ECO:0000313" key="10">
    <source>
        <dbReference type="Proteomes" id="UP000298631"/>
    </source>
</evidence>
<evidence type="ECO:0000256" key="5">
    <source>
        <dbReference type="ARBA" id="ARBA00022984"/>
    </source>
</evidence>
<dbReference type="PANTHER" id="PTHR36699:SF1">
    <property type="entry name" value="L,D-TRANSPEPTIDASE YAFK-RELATED"/>
    <property type="match status" value="1"/>
</dbReference>
<dbReference type="EMBL" id="CP039964">
    <property type="protein sequence ID" value="QCO56569.1"/>
    <property type="molecule type" value="Genomic_DNA"/>
</dbReference>
<evidence type="ECO:0000256" key="2">
    <source>
        <dbReference type="ARBA" id="ARBA00005992"/>
    </source>
</evidence>
<dbReference type="Proteomes" id="UP000298631">
    <property type="component" value="Chromosome"/>
</dbReference>
<protein>
    <recommendedName>
        <fullName evidence="8">L,D-TPase catalytic domain-containing protein</fullName>
    </recommendedName>
</protein>
<dbReference type="KEGG" id="pseb:EOK75_08790"/>
<evidence type="ECO:0000259" key="8">
    <source>
        <dbReference type="PROSITE" id="PS52029"/>
    </source>
</evidence>
<accession>A0A4P8EI33</accession>
<keyword evidence="4 7" id="KW-0133">Cell shape</keyword>
<dbReference type="PANTHER" id="PTHR36699">
    <property type="entry name" value="LD-TRANSPEPTIDASE"/>
    <property type="match status" value="1"/>
</dbReference>
<keyword evidence="10" id="KW-1185">Reference proteome</keyword>
<keyword evidence="6 7" id="KW-0961">Cell wall biogenesis/degradation</keyword>
<dbReference type="GO" id="GO:0071555">
    <property type="term" value="P:cell wall organization"/>
    <property type="evidence" value="ECO:0007669"/>
    <property type="project" value="UniProtKB-UniRule"/>
</dbReference>
<feature type="active site" description="Nucleophile" evidence="7">
    <location>
        <position position="141"/>
    </location>
</feature>
<dbReference type="InterPro" id="IPR005490">
    <property type="entry name" value="LD_TPept_cat_dom"/>
</dbReference>
<name>A0A4P8EI33_9RHOB</name>
<keyword evidence="3" id="KW-0808">Transferase</keyword>
<evidence type="ECO:0000256" key="1">
    <source>
        <dbReference type="ARBA" id="ARBA00004752"/>
    </source>
</evidence>